<feature type="domain" description="Thioredoxin-like fold" evidence="3">
    <location>
        <begin position="1"/>
        <end position="76"/>
    </location>
</feature>
<dbReference type="PANTHER" id="PTHR36450">
    <property type="entry name" value="THIOREDOXIN"/>
    <property type="match status" value="1"/>
</dbReference>
<sequence>MKIEVLGTGCSKCQALTEATKKAVAQKGIFAEIVKVEDIMKIMEYGVTSTPALVVDGKVVSSGKALSVEDVVALLEGGGSDTPKQGGCGCGGKC</sequence>
<organism evidence="4 5">
    <name type="scientific">Sulfurospirillum diekertiae</name>
    <dbReference type="NCBI Taxonomy" id="1854492"/>
    <lineage>
        <taxon>Bacteria</taxon>
        <taxon>Pseudomonadati</taxon>
        <taxon>Campylobacterota</taxon>
        <taxon>Epsilonproteobacteria</taxon>
        <taxon>Campylobacterales</taxon>
        <taxon>Sulfurospirillaceae</taxon>
        <taxon>Sulfurospirillum</taxon>
    </lineage>
</organism>
<feature type="disulfide bond" description="Redox-active" evidence="2">
    <location>
        <begin position="10"/>
        <end position="13"/>
    </location>
</feature>
<dbReference type="Pfam" id="PF13192">
    <property type="entry name" value="Thioredoxin_3"/>
    <property type="match status" value="1"/>
</dbReference>
<dbReference type="InterPro" id="IPR012336">
    <property type="entry name" value="Thioredoxin-like_fold"/>
</dbReference>
<keyword evidence="5" id="KW-1185">Reference proteome</keyword>
<evidence type="ECO:0000256" key="2">
    <source>
        <dbReference type="PIRSR" id="PIRSR037031-51"/>
    </source>
</evidence>
<feature type="active site" description="Nucleophile" evidence="1">
    <location>
        <position position="13"/>
    </location>
</feature>
<dbReference type="SUPFAM" id="SSF52833">
    <property type="entry name" value="Thioredoxin-like"/>
    <property type="match status" value="1"/>
</dbReference>
<evidence type="ECO:0000259" key="3">
    <source>
        <dbReference type="Pfam" id="PF13192"/>
    </source>
</evidence>
<name>A0A1Y0HJI2_9BACT</name>
<dbReference type="PIRSF" id="PIRSF037031">
    <property type="entry name" value="Redox_disulphide_2"/>
    <property type="match status" value="1"/>
</dbReference>
<keyword evidence="2" id="KW-1015">Disulfide bond</keyword>
<dbReference type="InterPro" id="IPR005243">
    <property type="entry name" value="THIRX-like_proc"/>
</dbReference>
<dbReference type="PANTHER" id="PTHR36450:SF1">
    <property type="entry name" value="THIOREDOXIN"/>
    <property type="match status" value="1"/>
</dbReference>
<dbReference type="KEGG" id="suls:Sdiek1_1046"/>
<protein>
    <recommendedName>
        <fullName evidence="3">Thioredoxin-like fold domain-containing protein</fullName>
    </recommendedName>
</protein>
<dbReference type="NCBIfam" id="TIGR00412">
    <property type="entry name" value="redox_disulf_2"/>
    <property type="match status" value="1"/>
</dbReference>
<keyword evidence="2" id="KW-0676">Redox-active center</keyword>
<dbReference type="OrthoDB" id="9800630at2"/>
<dbReference type="Proteomes" id="UP000196005">
    <property type="component" value="Chromosome"/>
</dbReference>
<proteinExistence type="predicted"/>
<evidence type="ECO:0000313" key="5">
    <source>
        <dbReference type="Proteomes" id="UP000196005"/>
    </source>
</evidence>
<evidence type="ECO:0000256" key="1">
    <source>
        <dbReference type="PIRSR" id="PIRSR037031-50"/>
    </source>
</evidence>
<accession>A0A1Y0HJI2</accession>
<gene>
    <name evidence="4" type="ORF">Sdiek1_1046</name>
</gene>
<reference evidence="5" key="1">
    <citation type="submission" date="2017-05" db="EMBL/GenBank/DDBJ databases">
        <title>Dechlorination kinetics govern the competition between two new strains of the genus Sulfurospirillum.</title>
        <authorList>
            <person name="Buttet G.F."/>
            <person name="Murray A.M."/>
            <person name="Goris T."/>
            <person name="Burion M."/>
            <person name="Lin B."/>
            <person name="Rolle M."/>
            <person name="Maillard J."/>
        </authorList>
    </citation>
    <scope>NUCLEOTIDE SEQUENCE [LARGE SCALE GENOMIC DNA]</scope>
    <source>
        <strain evidence="5">SL2-1</strain>
    </source>
</reference>
<dbReference type="EMBL" id="CP021416">
    <property type="protein sequence ID" value="ARU48212.1"/>
    <property type="molecule type" value="Genomic_DNA"/>
</dbReference>
<feature type="active site" description="Nucleophile" evidence="1">
    <location>
        <position position="10"/>
    </location>
</feature>
<dbReference type="AlphaFoldDB" id="A0A1Y0HJI2"/>
<dbReference type="Gene3D" id="3.40.30.10">
    <property type="entry name" value="Glutaredoxin"/>
    <property type="match status" value="1"/>
</dbReference>
<dbReference type="RefSeq" id="WP_087438202.1">
    <property type="nucleotide sequence ID" value="NZ_CP021416.1"/>
</dbReference>
<dbReference type="InterPro" id="IPR036249">
    <property type="entry name" value="Thioredoxin-like_sf"/>
</dbReference>
<evidence type="ECO:0000313" key="4">
    <source>
        <dbReference type="EMBL" id="ARU48212.1"/>
    </source>
</evidence>